<proteinExistence type="predicted"/>
<evidence type="ECO:0000313" key="1">
    <source>
        <dbReference type="EMBL" id="QHT09367.1"/>
    </source>
</evidence>
<dbReference type="EMBL" id="MN739510">
    <property type="protein sequence ID" value="QHT09367.1"/>
    <property type="molecule type" value="Genomic_DNA"/>
</dbReference>
<protein>
    <recommendedName>
        <fullName evidence="2">Cupin-like domain-containing protein</fullName>
    </recommendedName>
</protein>
<dbReference type="AlphaFoldDB" id="A0A6C0CYM5"/>
<evidence type="ECO:0008006" key="2">
    <source>
        <dbReference type="Google" id="ProtNLM"/>
    </source>
</evidence>
<accession>A0A6C0CYM5</accession>
<name>A0A6C0CYM5_9ZZZZ</name>
<sequence length="220" mass="26416">MLIYIIFIIIVILFGKNIYDINKFTKEPDIIKVNKLNNYINKKIFNPFITNYDINFILMNFIDNNKYNYYITDNKAIRLLDFYMFNNIYIHNNSKLYNDINININDISNKFFDTFSCNIHYGMSIFKNNINTEIVKNKNNHKMILLLSGILYINLYNPIHENKININNKIKYNIKVTLSDKENLLYIPTNWSYDIESTEMSSFITISSDTLFTYHYNLFR</sequence>
<organism evidence="1">
    <name type="scientific">viral metagenome</name>
    <dbReference type="NCBI Taxonomy" id="1070528"/>
    <lineage>
        <taxon>unclassified sequences</taxon>
        <taxon>metagenomes</taxon>
        <taxon>organismal metagenomes</taxon>
    </lineage>
</organism>
<reference evidence="1" key="1">
    <citation type="journal article" date="2020" name="Nature">
        <title>Giant virus diversity and host interactions through global metagenomics.</title>
        <authorList>
            <person name="Schulz F."/>
            <person name="Roux S."/>
            <person name="Paez-Espino D."/>
            <person name="Jungbluth S."/>
            <person name="Walsh D.A."/>
            <person name="Denef V.J."/>
            <person name="McMahon K.D."/>
            <person name="Konstantinidis K.T."/>
            <person name="Eloe-Fadrosh E.A."/>
            <person name="Kyrpides N.C."/>
            <person name="Woyke T."/>
        </authorList>
    </citation>
    <scope>NUCLEOTIDE SEQUENCE</scope>
    <source>
        <strain evidence="1">GVMAG-M-3300023110-24</strain>
    </source>
</reference>